<protein>
    <recommendedName>
        <fullName evidence="1">Protein FAR1-RELATED SEQUENCE</fullName>
    </recommendedName>
</protein>
<keyword evidence="1" id="KW-0479">Metal-binding</keyword>
<dbReference type="GO" id="GO:0006355">
    <property type="term" value="P:regulation of DNA-templated transcription"/>
    <property type="evidence" value="ECO:0007669"/>
    <property type="project" value="UniProtKB-UniRule"/>
</dbReference>
<dbReference type="PANTHER" id="PTHR31669:SF302">
    <property type="entry name" value="PROTEIN FAR1-RELATED SEQUENCE"/>
    <property type="match status" value="1"/>
</dbReference>
<dbReference type="GO" id="GO:0005634">
    <property type="term" value="C:nucleus"/>
    <property type="evidence" value="ECO:0007669"/>
    <property type="project" value="UniProtKB-SubCell"/>
</dbReference>
<organism evidence="2 3">
    <name type="scientific">Ananas comosus</name>
    <name type="common">Pineapple</name>
    <name type="synonym">Ananas ananas</name>
    <dbReference type="NCBI Taxonomy" id="4615"/>
    <lineage>
        <taxon>Eukaryota</taxon>
        <taxon>Viridiplantae</taxon>
        <taxon>Streptophyta</taxon>
        <taxon>Embryophyta</taxon>
        <taxon>Tracheophyta</taxon>
        <taxon>Spermatophyta</taxon>
        <taxon>Magnoliopsida</taxon>
        <taxon>Liliopsida</taxon>
        <taxon>Poales</taxon>
        <taxon>Bromeliaceae</taxon>
        <taxon>Bromelioideae</taxon>
        <taxon>Ananas</taxon>
    </lineage>
</organism>
<accession>A0A199VYC4</accession>
<dbReference type="InterPro" id="IPR031052">
    <property type="entry name" value="FHY3/FAR1"/>
</dbReference>
<sequence length="226" mass="25734">MLRKYNLQDHTWINSLHKIRHKWSSAFNKDSFDGGIELPQRGESLNNVLNGIADKSASLTEFILAFEKLVEDWRKNEAEEDYRSNRREPLRAIKHSDILRHAGQVYTHKLYKVFENEFLDGCGATSVEETPCGGTASGTRNRESCCGTLSKAEKNQSKSLSSSKNCTHIFFKSLKKPTMAIYKPTNQLKEEAQKWEGQATYSKGAGPRRFSELEDYGNNISCSLMR</sequence>
<dbReference type="EMBL" id="LSRQ01000564">
    <property type="protein sequence ID" value="OAY81966.1"/>
    <property type="molecule type" value="Genomic_DNA"/>
</dbReference>
<dbReference type="PANTHER" id="PTHR31669">
    <property type="entry name" value="PROTEIN FAR1-RELATED SEQUENCE 10-RELATED"/>
    <property type="match status" value="1"/>
</dbReference>
<keyword evidence="1" id="KW-0539">Nucleus</keyword>
<gene>
    <name evidence="2" type="ORF">ACMD2_13416</name>
</gene>
<dbReference type="GO" id="GO:0008270">
    <property type="term" value="F:zinc ion binding"/>
    <property type="evidence" value="ECO:0007669"/>
    <property type="project" value="UniProtKB-UniRule"/>
</dbReference>
<evidence type="ECO:0000313" key="2">
    <source>
        <dbReference type="EMBL" id="OAY81966.1"/>
    </source>
</evidence>
<dbReference type="AlphaFoldDB" id="A0A199VYC4"/>
<comment type="function">
    <text evidence="1">Putative transcription activator involved in regulating light control of development.</text>
</comment>
<name>A0A199VYC4_ANACO</name>
<reference evidence="2 3" key="1">
    <citation type="journal article" date="2016" name="DNA Res.">
        <title>The draft genome of MD-2 pineapple using hybrid error correction of long reads.</title>
        <authorList>
            <person name="Redwan R.M."/>
            <person name="Saidin A."/>
            <person name="Kumar S.V."/>
        </authorList>
    </citation>
    <scope>NUCLEOTIDE SEQUENCE [LARGE SCALE GENOMIC DNA]</scope>
    <source>
        <strain evidence="3">cv. MD2</strain>
        <tissue evidence="2">Leaf</tissue>
    </source>
</reference>
<evidence type="ECO:0000313" key="3">
    <source>
        <dbReference type="Proteomes" id="UP000092600"/>
    </source>
</evidence>
<keyword evidence="1" id="KW-0863">Zinc-finger</keyword>
<dbReference type="Proteomes" id="UP000092600">
    <property type="component" value="Unassembled WGS sequence"/>
</dbReference>
<dbReference type="STRING" id="4615.A0A199VYC4"/>
<comment type="subcellular location">
    <subcellularLocation>
        <location evidence="1">Nucleus</location>
    </subcellularLocation>
</comment>
<keyword evidence="1" id="KW-0862">Zinc</keyword>
<proteinExistence type="inferred from homology"/>
<comment type="similarity">
    <text evidence="1">Belongs to the FHY3/FAR1 family.</text>
</comment>
<evidence type="ECO:0000256" key="1">
    <source>
        <dbReference type="RuleBase" id="RU367018"/>
    </source>
</evidence>
<comment type="caution">
    <text evidence="2">The sequence shown here is derived from an EMBL/GenBank/DDBJ whole genome shotgun (WGS) entry which is preliminary data.</text>
</comment>